<evidence type="ECO:0000256" key="6">
    <source>
        <dbReference type="ARBA" id="ARBA00023136"/>
    </source>
</evidence>
<organism evidence="8">
    <name type="scientific">Dichomitus squalens</name>
    <dbReference type="NCBI Taxonomy" id="114155"/>
    <lineage>
        <taxon>Eukaryota</taxon>
        <taxon>Fungi</taxon>
        <taxon>Dikarya</taxon>
        <taxon>Basidiomycota</taxon>
        <taxon>Agaricomycotina</taxon>
        <taxon>Agaricomycetes</taxon>
        <taxon>Polyporales</taxon>
        <taxon>Polyporaceae</taxon>
        <taxon>Dichomitus</taxon>
    </lineage>
</organism>
<accession>A0A4Q9M9Q2</accession>
<dbReference type="OrthoDB" id="413079at2759"/>
<comment type="similarity">
    <text evidence="2">Belongs to the major facilitator superfamily.</text>
</comment>
<dbReference type="EMBL" id="ML143513">
    <property type="protein sequence ID" value="TBU23177.1"/>
    <property type="molecule type" value="Genomic_DNA"/>
</dbReference>
<sequence>YQRKSLLHFKPPCWCLCINRWNDATTGPKLPRIQERDHFGFVKMSLLICFSDASGFLSGAMASVYLTERFGFGKIFSALLQIGAYAMLVPAGPFPVICIVYCIIGFTLAIQAAQTTDFVVSLKKKFAAKMELLHGIYGWGALVSPLVATQSSGSPRFRSHHFIISVGLACTRHQRCKPVLPLSHMEEEGETGNDADDSRSDKFMYMMRLKGVHFLSFFALICVGVEAMLGGWSVTYILEKRGGSLNPGVISSGFFGVFILHTGIMLGRVLLLWLNKNLVGRLTPVLPHSLEGTICLIPSLIENAVAVSVVGLLLGPMFPILTNLPKWLMTGCAYNIAGVGQASSAVLPFLTGVLASKFEPS</sequence>
<feature type="transmembrane region" description="Helical" evidence="7">
    <location>
        <begin position="254"/>
        <end position="274"/>
    </location>
</feature>
<evidence type="ECO:0000256" key="4">
    <source>
        <dbReference type="ARBA" id="ARBA00022692"/>
    </source>
</evidence>
<evidence type="ECO:0000256" key="3">
    <source>
        <dbReference type="ARBA" id="ARBA00022448"/>
    </source>
</evidence>
<keyword evidence="5 7" id="KW-1133">Transmembrane helix</keyword>
<dbReference type="InterPro" id="IPR051788">
    <property type="entry name" value="MFS_Transporter"/>
</dbReference>
<name>A0A4Q9M9Q2_9APHY</name>
<dbReference type="PANTHER" id="PTHR23514:SF3">
    <property type="entry name" value="BYPASS OF STOP CODON PROTEIN 6"/>
    <property type="match status" value="1"/>
</dbReference>
<keyword evidence="6 7" id="KW-0472">Membrane</keyword>
<protein>
    <recommendedName>
        <fullName evidence="9">Major facilitator superfamily domain-containing protein</fullName>
    </recommendedName>
</protein>
<dbReference type="GO" id="GO:0016020">
    <property type="term" value="C:membrane"/>
    <property type="evidence" value="ECO:0007669"/>
    <property type="project" value="TreeGrafter"/>
</dbReference>
<feature type="non-terminal residue" evidence="8">
    <location>
        <position position="1"/>
    </location>
</feature>
<evidence type="ECO:0000313" key="8">
    <source>
        <dbReference type="EMBL" id="TBU23177.1"/>
    </source>
</evidence>
<feature type="transmembrane region" description="Helical" evidence="7">
    <location>
        <begin position="294"/>
        <end position="314"/>
    </location>
</feature>
<keyword evidence="3" id="KW-0813">Transport</keyword>
<gene>
    <name evidence="8" type="ORF">BD311DRAFT_819977</name>
</gene>
<evidence type="ECO:0000256" key="7">
    <source>
        <dbReference type="SAM" id="Phobius"/>
    </source>
</evidence>
<dbReference type="InterPro" id="IPR036259">
    <property type="entry name" value="MFS_trans_sf"/>
</dbReference>
<feature type="transmembrane region" description="Helical" evidence="7">
    <location>
        <begin position="46"/>
        <end position="66"/>
    </location>
</feature>
<feature type="transmembrane region" description="Helical" evidence="7">
    <location>
        <begin position="334"/>
        <end position="355"/>
    </location>
</feature>
<dbReference type="AlphaFoldDB" id="A0A4Q9M9Q2"/>
<feature type="transmembrane region" description="Helical" evidence="7">
    <location>
        <begin position="212"/>
        <end position="234"/>
    </location>
</feature>
<evidence type="ECO:0008006" key="9">
    <source>
        <dbReference type="Google" id="ProtNLM"/>
    </source>
</evidence>
<evidence type="ECO:0000256" key="2">
    <source>
        <dbReference type="ARBA" id="ARBA00008335"/>
    </source>
</evidence>
<dbReference type="Proteomes" id="UP000292957">
    <property type="component" value="Unassembled WGS sequence"/>
</dbReference>
<dbReference type="SUPFAM" id="SSF103473">
    <property type="entry name" value="MFS general substrate transporter"/>
    <property type="match status" value="1"/>
</dbReference>
<comment type="subcellular location">
    <subcellularLocation>
        <location evidence="1">Endomembrane system</location>
        <topology evidence="1">Multi-pass membrane protein</topology>
    </subcellularLocation>
</comment>
<reference evidence="8" key="1">
    <citation type="submission" date="2019-01" db="EMBL/GenBank/DDBJ databases">
        <title>Draft genome sequences of three monokaryotic isolates of the white-rot basidiomycete fungus Dichomitus squalens.</title>
        <authorList>
            <consortium name="DOE Joint Genome Institute"/>
            <person name="Lopez S.C."/>
            <person name="Andreopoulos B."/>
            <person name="Pangilinan J."/>
            <person name="Lipzen A."/>
            <person name="Riley R."/>
            <person name="Ahrendt S."/>
            <person name="Ng V."/>
            <person name="Barry K."/>
            <person name="Daum C."/>
            <person name="Grigoriev I.V."/>
            <person name="Hilden K.S."/>
            <person name="Makela M.R."/>
            <person name="de Vries R.P."/>
        </authorList>
    </citation>
    <scope>NUCLEOTIDE SEQUENCE [LARGE SCALE GENOMIC DNA]</scope>
    <source>
        <strain evidence="8">OM18370.1</strain>
    </source>
</reference>
<proteinExistence type="inferred from homology"/>
<dbReference type="PANTHER" id="PTHR23514">
    <property type="entry name" value="BYPASS OF STOP CODON PROTEIN 6"/>
    <property type="match status" value="1"/>
</dbReference>
<keyword evidence="4 7" id="KW-0812">Transmembrane</keyword>
<dbReference type="GO" id="GO:0012505">
    <property type="term" value="C:endomembrane system"/>
    <property type="evidence" value="ECO:0007669"/>
    <property type="project" value="UniProtKB-SubCell"/>
</dbReference>
<feature type="transmembrane region" description="Helical" evidence="7">
    <location>
        <begin position="78"/>
        <end position="104"/>
    </location>
</feature>
<evidence type="ECO:0000256" key="1">
    <source>
        <dbReference type="ARBA" id="ARBA00004127"/>
    </source>
</evidence>
<evidence type="ECO:0000256" key="5">
    <source>
        <dbReference type="ARBA" id="ARBA00022989"/>
    </source>
</evidence>